<accession>A0A4R2JQ98</accession>
<dbReference type="RefSeq" id="WP_207926135.1">
    <property type="nucleotide sequence ID" value="NZ_SLWS01000004.1"/>
</dbReference>
<evidence type="ECO:0000313" key="2">
    <source>
        <dbReference type="EMBL" id="TCO59356.1"/>
    </source>
</evidence>
<comment type="caution">
    <text evidence="2">The sequence shown here is derived from an EMBL/GenBank/DDBJ whole genome shotgun (WGS) entry which is preliminary data.</text>
</comment>
<evidence type="ECO:0000256" key="1">
    <source>
        <dbReference type="SAM" id="MobiDB-lite"/>
    </source>
</evidence>
<feature type="compositionally biased region" description="Low complexity" evidence="1">
    <location>
        <begin position="293"/>
        <end position="302"/>
    </location>
</feature>
<gene>
    <name evidence="2" type="ORF">EV192_104197</name>
</gene>
<evidence type="ECO:0000313" key="3">
    <source>
        <dbReference type="Proteomes" id="UP000295680"/>
    </source>
</evidence>
<feature type="region of interest" description="Disordered" evidence="1">
    <location>
        <begin position="293"/>
        <end position="313"/>
    </location>
</feature>
<reference evidence="2 3" key="1">
    <citation type="submission" date="2019-03" db="EMBL/GenBank/DDBJ databases">
        <title>Genomic Encyclopedia of Type Strains, Phase IV (KMG-IV): sequencing the most valuable type-strain genomes for metagenomic binning, comparative biology and taxonomic classification.</title>
        <authorList>
            <person name="Goeker M."/>
        </authorList>
    </citation>
    <scope>NUCLEOTIDE SEQUENCE [LARGE SCALE GENOMIC DNA]</scope>
    <source>
        <strain evidence="2 3">DSM 45934</strain>
    </source>
</reference>
<feature type="compositionally biased region" description="Polar residues" evidence="1">
    <location>
        <begin position="53"/>
        <end position="62"/>
    </location>
</feature>
<dbReference type="Proteomes" id="UP000295680">
    <property type="component" value="Unassembled WGS sequence"/>
</dbReference>
<protein>
    <submittedName>
        <fullName evidence="2">Uncharacterized protein</fullName>
    </submittedName>
</protein>
<keyword evidence="3" id="KW-1185">Reference proteome</keyword>
<proteinExistence type="predicted"/>
<feature type="compositionally biased region" description="Basic and acidic residues" evidence="1">
    <location>
        <begin position="25"/>
        <end position="45"/>
    </location>
</feature>
<feature type="compositionally biased region" description="Polar residues" evidence="1">
    <location>
        <begin position="303"/>
        <end position="313"/>
    </location>
</feature>
<name>A0A4R2JQ98_9PSEU</name>
<sequence>MSLATGRGALGSRIPLFQHALLLHRQDPDSPLPRDGEPYPDEELHRRRRGTAPPSSADTSATRTHRQRVQHTGRWLVRHGPDRCSATVELTLLATDRAEQDIPLIQTIGLLSNTFGPLAATALERRYGGEQALLWLAQRVAGWGWVSVIEEVCRYRPAPRRWLLRHACDGDIDGYYAGQVATACHLHDAVLSTEIDDDLVDHTGRLLAFMADSFGMGTTLEHCPRHPSSSPRTRLTSAGRAPTVSRYVQAGIIVSTSRTSPRLSADAPPNNATASCGSTARCWTARTGATPCARTSTRTTATLSGSPPTSRHG</sequence>
<dbReference type="EMBL" id="SLWS01000004">
    <property type="protein sequence ID" value="TCO59356.1"/>
    <property type="molecule type" value="Genomic_DNA"/>
</dbReference>
<feature type="region of interest" description="Disordered" evidence="1">
    <location>
        <begin position="25"/>
        <end position="70"/>
    </location>
</feature>
<organism evidence="2 3">
    <name type="scientific">Actinocrispum wychmicini</name>
    <dbReference type="NCBI Taxonomy" id="1213861"/>
    <lineage>
        <taxon>Bacteria</taxon>
        <taxon>Bacillati</taxon>
        <taxon>Actinomycetota</taxon>
        <taxon>Actinomycetes</taxon>
        <taxon>Pseudonocardiales</taxon>
        <taxon>Pseudonocardiaceae</taxon>
        <taxon>Actinocrispum</taxon>
    </lineage>
</organism>
<dbReference type="AlphaFoldDB" id="A0A4R2JQ98"/>